<evidence type="ECO:0000256" key="8">
    <source>
        <dbReference type="SAM" id="Phobius"/>
    </source>
</evidence>
<feature type="region of interest" description="Disordered" evidence="7">
    <location>
        <begin position="360"/>
        <end position="381"/>
    </location>
</feature>
<dbReference type="Pfam" id="PF02096">
    <property type="entry name" value="60KD_IMP"/>
    <property type="match status" value="1"/>
</dbReference>
<dbReference type="GO" id="GO:0032979">
    <property type="term" value="P:protein insertion into mitochondrial inner membrane from matrix"/>
    <property type="evidence" value="ECO:0007669"/>
    <property type="project" value="TreeGrafter"/>
</dbReference>
<comment type="similarity">
    <text evidence="6">Belongs to the OXA1/ALB3/YidC family.</text>
</comment>
<evidence type="ECO:0000256" key="6">
    <source>
        <dbReference type="RuleBase" id="RU003945"/>
    </source>
</evidence>
<evidence type="ECO:0000256" key="2">
    <source>
        <dbReference type="ARBA" id="ARBA00010583"/>
    </source>
</evidence>
<evidence type="ECO:0000313" key="11">
    <source>
        <dbReference type="Proteomes" id="UP001054889"/>
    </source>
</evidence>
<organism evidence="10 11">
    <name type="scientific">Eleusine coracana subsp. coracana</name>
    <dbReference type="NCBI Taxonomy" id="191504"/>
    <lineage>
        <taxon>Eukaryota</taxon>
        <taxon>Viridiplantae</taxon>
        <taxon>Streptophyta</taxon>
        <taxon>Embryophyta</taxon>
        <taxon>Tracheophyta</taxon>
        <taxon>Spermatophyta</taxon>
        <taxon>Magnoliopsida</taxon>
        <taxon>Liliopsida</taxon>
        <taxon>Poales</taxon>
        <taxon>Poaceae</taxon>
        <taxon>PACMAD clade</taxon>
        <taxon>Chloridoideae</taxon>
        <taxon>Cynodonteae</taxon>
        <taxon>Eleusininae</taxon>
        <taxon>Eleusine</taxon>
    </lineage>
</organism>
<feature type="transmembrane region" description="Helical" evidence="8">
    <location>
        <begin position="149"/>
        <end position="169"/>
    </location>
</feature>
<sequence>MAFAARRSLATRLSHHLTRRLHPGVPHALTSRSDDEPACPSLPPPPPLQAPLLHGSRAGQTVSLLPFSLHLAGTTRRSFSSSAPAPGLDSAPPAEVDATSLLADAADAVASVPAPYPGEVAAAAADSFFPVAALQHVIDAVHSFTGLNWWASIALTTILIRCATVPLLVKQLKATAKLQALKPEMEVIKDEMDEGQKKMNALFKKHGVSPFTPLKGILIQGPVFMSFFFAIRNMVEKVPSMQGGGTLWFTDLTTPDSLYIFPVLTGLTFLATVEGIFCYWITSNLFSLVYGIVIRRPPVRKIFNLPEVVHQPSGATKPTFSLFGGSKAIPAAAQPPAALLGGQPDAAALGYRVKNLEKKVKSRGKSRKRRKSSATTTHATSSGTNFGVALQLEGRAVFVSELDSLIGLAARIQFLSSYRFVDEIRVPQHWLRLWRVVSLRVHRHRARTVHASMEMVSMPPCLRFSVPVQWLMLSDQLNSFAHLFRIEQCDCLSSFHGNHLQREQ</sequence>
<dbReference type="PANTHER" id="PTHR12428:SF69">
    <property type="entry name" value="MEMBRANE PROTEIN OXA1-LIKE, MITOCHONDRIAL, PUTATIVE, EXPRESSED-RELATED"/>
    <property type="match status" value="1"/>
</dbReference>
<evidence type="ECO:0000256" key="4">
    <source>
        <dbReference type="ARBA" id="ARBA00022989"/>
    </source>
</evidence>
<dbReference type="EMBL" id="BQKI01000058">
    <property type="protein sequence ID" value="GJN13273.1"/>
    <property type="molecule type" value="Genomic_DNA"/>
</dbReference>
<keyword evidence="4 8" id="KW-1133">Transmembrane helix</keyword>
<keyword evidence="11" id="KW-1185">Reference proteome</keyword>
<comment type="subcellular location">
    <subcellularLocation>
        <location evidence="1 6">Membrane</location>
        <topology evidence="1 6">Multi-pass membrane protein</topology>
    </subcellularLocation>
</comment>
<name>A0AAV5DQQ1_ELECO</name>
<dbReference type="PANTHER" id="PTHR12428">
    <property type="entry name" value="OXA1"/>
    <property type="match status" value="1"/>
</dbReference>
<evidence type="ECO:0000259" key="9">
    <source>
        <dbReference type="Pfam" id="PF02096"/>
    </source>
</evidence>
<evidence type="ECO:0000256" key="1">
    <source>
        <dbReference type="ARBA" id="ARBA00004141"/>
    </source>
</evidence>
<dbReference type="InterPro" id="IPR001708">
    <property type="entry name" value="YidC/ALB3/OXA1/COX18"/>
</dbReference>
<feature type="transmembrane region" description="Helical" evidence="8">
    <location>
        <begin position="214"/>
        <end position="231"/>
    </location>
</feature>
<dbReference type="CDD" id="cd20069">
    <property type="entry name" value="5TM_Oxa1-like"/>
    <property type="match status" value="1"/>
</dbReference>
<feature type="domain" description="Membrane insertase YidC/Oxa/ALB C-terminal" evidence="9">
    <location>
        <begin position="149"/>
        <end position="295"/>
    </location>
</feature>
<dbReference type="GO" id="GO:0005743">
    <property type="term" value="C:mitochondrial inner membrane"/>
    <property type="evidence" value="ECO:0007669"/>
    <property type="project" value="TreeGrafter"/>
</dbReference>
<evidence type="ECO:0000256" key="7">
    <source>
        <dbReference type="SAM" id="MobiDB-lite"/>
    </source>
</evidence>
<evidence type="ECO:0000313" key="10">
    <source>
        <dbReference type="EMBL" id="GJN13273.1"/>
    </source>
</evidence>
<feature type="region of interest" description="Disordered" evidence="7">
    <location>
        <begin position="21"/>
        <end position="54"/>
    </location>
</feature>
<proteinExistence type="inferred from homology"/>
<dbReference type="GO" id="GO:0032977">
    <property type="term" value="F:membrane insertase activity"/>
    <property type="evidence" value="ECO:0007669"/>
    <property type="project" value="InterPro"/>
</dbReference>
<evidence type="ECO:0000256" key="5">
    <source>
        <dbReference type="ARBA" id="ARBA00023136"/>
    </source>
</evidence>
<feature type="compositionally biased region" description="Pro residues" evidence="7">
    <location>
        <begin position="40"/>
        <end position="49"/>
    </location>
</feature>
<comment type="caution">
    <text evidence="10">The sequence shown here is derived from an EMBL/GenBank/DDBJ whole genome shotgun (WGS) entry which is preliminary data.</text>
</comment>
<dbReference type="AlphaFoldDB" id="A0AAV5DQQ1"/>
<dbReference type="Proteomes" id="UP001054889">
    <property type="component" value="Unassembled WGS sequence"/>
</dbReference>
<dbReference type="InterPro" id="IPR028055">
    <property type="entry name" value="YidC/Oxa/ALB_C"/>
</dbReference>
<gene>
    <name evidence="10" type="primary">ga31626</name>
    <name evidence="10" type="ORF">PR202_ga31626</name>
</gene>
<comment type="similarity">
    <text evidence="2">Belongs to the OXA1/ALB3/YidC (TC 2.A.9.2) family.</text>
</comment>
<reference evidence="10" key="1">
    <citation type="journal article" date="2018" name="DNA Res.">
        <title>Multiple hybrid de novo genome assembly of finger millet, an orphan allotetraploid crop.</title>
        <authorList>
            <person name="Hatakeyama M."/>
            <person name="Aluri S."/>
            <person name="Balachadran M.T."/>
            <person name="Sivarajan S.R."/>
            <person name="Patrignani A."/>
            <person name="Gruter S."/>
            <person name="Poveda L."/>
            <person name="Shimizu-Inatsugi R."/>
            <person name="Baeten J."/>
            <person name="Francoijs K.J."/>
            <person name="Nataraja K.N."/>
            <person name="Reddy Y.A.N."/>
            <person name="Phadnis S."/>
            <person name="Ravikumar R.L."/>
            <person name="Schlapbach R."/>
            <person name="Sreeman S.M."/>
            <person name="Shimizu K.K."/>
        </authorList>
    </citation>
    <scope>NUCLEOTIDE SEQUENCE</scope>
</reference>
<protein>
    <recommendedName>
        <fullName evidence="9">Membrane insertase YidC/Oxa/ALB C-terminal domain-containing protein</fullName>
    </recommendedName>
</protein>
<keyword evidence="3 6" id="KW-0812">Transmembrane</keyword>
<accession>A0AAV5DQQ1</accession>
<reference evidence="10" key="2">
    <citation type="submission" date="2021-12" db="EMBL/GenBank/DDBJ databases">
        <title>Resequencing data analysis of finger millet.</title>
        <authorList>
            <person name="Hatakeyama M."/>
            <person name="Aluri S."/>
            <person name="Balachadran M.T."/>
            <person name="Sivarajan S.R."/>
            <person name="Poveda L."/>
            <person name="Shimizu-Inatsugi R."/>
            <person name="Schlapbach R."/>
            <person name="Sreeman S.M."/>
            <person name="Shimizu K.K."/>
        </authorList>
    </citation>
    <scope>NUCLEOTIDE SEQUENCE</scope>
</reference>
<feature type="compositionally biased region" description="Basic residues" evidence="7">
    <location>
        <begin position="360"/>
        <end position="372"/>
    </location>
</feature>
<evidence type="ECO:0000256" key="3">
    <source>
        <dbReference type="ARBA" id="ARBA00022692"/>
    </source>
</evidence>
<keyword evidence="5 8" id="KW-0472">Membrane</keyword>
<feature type="transmembrane region" description="Helical" evidence="8">
    <location>
        <begin position="259"/>
        <end position="292"/>
    </location>
</feature>